<evidence type="ECO:0000313" key="6">
    <source>
        <dbReference type="EMBL" id="KAG5601898.1"/>
    </source>
</evidence>
<evidence type="ECO:0000256" key="2">
    <source>
        <dbReference type="ARBA" id="ARBA00022723"/>
    </source>
</evidence>
<evidence type="ECO:0000256" key="1">
    <source>
        <dbReference type="ARBA" id="ARBA00009374"/>
    </source>
</evidence>
<evidence type="ECO:0000256" key="4">
    <source>
        <dbReference type="PROSITE-ProRule" id="PRU01131"/>
    </source>
</evidence>
<proteinExistence type="inferred from homology"/>
<dbReference type="InterPro" id="IPR007650">
    <property type="entry name" value="Zf-FLZ_dom"/>
</dbReference>
<dbReference type="OrthoDB" id="1927223at2759"/>
<dbReference type="PROSITE" id="PS51795">
    <property type="entry name" value="ZF_FLZ"/>
    <property type="match status" value="1"/>
</dbReference>
<dbReference type="AlphaFoldDB" id="A0A9J5YN66"/>
<organism evidence="6 7">
    <name type="scientific">Solanum commersonii</name>
    <name type="common">Commerson's wild potato</name>
    <name type="synonym">Commerson's nightshade</name>
    <dbReference type="NCBI Taxonomy" id="4109"/>
    <lineage>
        <taxon>Eukaryota</taxon>
        <taxon>Viridiplantae</taxon>
        <taxon>Streptophyta</taxon>
        <taxon>Embryophyta</taxon>
        <taxon>Tracheophyta</taxon>
        <taxon>Spermatophyta</taxon>
        <taxon>Magnoliopsida</taxon>
        <taxon>eudicotyledons</taxon>
        <taxon>Gunneridae</taxon>
        <taxon>Pentapetalae</taxon>
        <taxon>asterids</taxon>
        <taxon>lamiids</taxon>
        <taxon>Solanales</taxon>
        <taxon>Solanaceae</taxon>
        <taxon>Solanoideae</taxon>
        <taxon>Solaneae</taxon>
        <taxon>Solanum</taxon>
    </lineage>
</organism>
<dbReference type="Proteomes" id="UP000824120">
    <property type="component" value="Chromosome 6"/>
</dbReference>
<dbReference type="Pfam" id="PF04570">
    <property type="entry name" value="zf-FLZ"/>
    <property type="match status" value="1"/>
</dbReference>
<dbReference type="GO" id="GO:0008270">
    <property type="term" value="F:zinc ion binding"/>
    <property type="evidence" value="ECO:0007669"/>
    <property type="project" value="UniProtKB-KW"/>
</dbReference>
<gene>
    <name evidence="6" type="ORF">H5410_033268</name>
</gene>
<dbReference type="InterPro" id="IPR044181">
    <property type="entry name" value="FLZ17/18"/>
</dbReference>
<keyword evidence="3" id="KW-0862">Zinc</keyword>
<feature type="zinc finger region" description="FLZ-type" evidence="4">
    <location>
        <begin position="71"/>
        <end position="115"/>
    </location>
</feature>
<keyword evidence="7" id="KW-1185">Reference proteome</keyword>
<evidence type="ECO:0000313" key="7">
    <source>
        <dbReference type="Proteomes" id="UP000824120"/>
    </source>
</evidence>
<evidence type="ECO:0000259" key="5">
    <source>
        <dbReference type="PROSITE" id="PS51795"/>
    </source>
</evidence>
<name>A0A9J5YN66_SOLCO</name>
<sequence length="161" mass="19076">MGFTKLKGEHKCTKAHHEVKSKQIDMVSSFSHQKYLNDPNFLKSRKIKSIIFLMNHIRDQYSCNALYYNNCFLKCCFFCHKPLNLRKEVYLYRGELGFCSVDCRNRQIYLDELKKIETFTKKMLASFICRRRQAGRSTQITVPSGDYRRRGAKNQVTFTFS</sequence>
<comment type="caution">
    <text evidence="6">The sequence shown here is derived from an EMBL/GenBank/DDBJ whole genome shotgun (WGS) entry which is preliminary data.</text>
</comment>
<evidence type="ECO:0000256" key="3">
    <source>
        <dbReference type="ARBA" id="ARBA00022771"/>
    </source>
</evidence>
<keyword evidence="2" id="KW-0479">Metal-binding</keyword>
<dbReference type="EMBL" id="JACXVP010000006">
    <property type="protein sequence ID" value="KAG5601898.1"/>
    <property type="molecule type" value="Genomic_DNA"/>
</dbReference>
<feature type="domain" description="FLZ-type" evidence="5">
    <location>
        <begin position="71"/>
        <end position="115"/>
    </location>
</feature>
<comment type="similarity">
    <text evidence="1">Belongs to the FLZ family.</text>
</comment>
<accession>A0A9J5YN66</accession>
<keyword evidence="3" id="KW-0863">Zinc-finger</keyword>
<dbReference type="PANTHER" id="PTHR47847">
    <property type="entry name" value="FCS-LIKE ZINC FINGER 17"/>
    <property type="match status" value="1"/>
</dbReference>
<protein>
    <recommendedName>
        <fullName evidence="5">FLZ-type domain-containing protein</fullName>
    </recommendedName>
</protein>
<dbReference type="PANTHER" id="PTHR47847:SF2">
    <property type="entry name" value="FCS-LIKE ZINC FINGER 17-RELATED"/>
    <property type="match status" value="1"/>
</dbReference>
<reference evidence="6 7" key="1">
    <citation type="submission" date="2020-09" db="EMBL/GenBank/DDBJ databases">
        <title>De no assembly of potato wild relative species, Solanum commersonii.</title>
        <authorList>
            <person name="Cho K."/>
        </authorList>
    </citation>
    <scope>NUCLEOTIDE SEQUENCE [LARGE SCALE GENOMIC DNA]</scope>
    <source>
        <strain evidence="6">LZ3.2</strain>
        <tissue evidence="6">Leaf</tissue>
    </source>
</reference>